<sequence length="350" mass="40295">MKLYLILIFLFFVIYKNKTLVDCVDKKQDVYLDDEFKSFTFFFASSPSASFLSRIVHSDEARFAQIKNKTDIWNRTIDKAYSINQVSNNIMRVYISLLSLFLFPYFAYIGIFGYARNKANLTLSSLWAYFALLVSFFLFNGILNIGFVTSLPLVVAVLVFLWGSSDCEINFLHKYTRYIFCFIISKLLYDVVTYISGDGANIFDYGFSGYIYMNLLRGKYYIILKLIHLIVLSLISLMIIKMFPKIFSNTHLKSPISITFDKYIVSFLCSLPIATAISQVFYLVSKTINPIDPSIFFMIPSSINFSSISTIFSLSIWISVSYLMAFLRSQVEGDFNNILNKIPNSLPDFI</sequence>
<keyword evidence="1" id="KW-1133">Transmembrane helix</keyword>
<proteinExistence type="predicted"/>
<evidence type="ECO:0000313" key="3">
    <source>
        <dbReference type="EMBL" id="SCM19332.1"/>
    </source>
</evidence>
<feature type="transmembrane region" description="Helical" evidence="1">
    <location>
        <begin position="145"/>
        <end position="163"/>
    </location>
</feature>
<feature type="transmembrane region" description="Helical" evidence="1">
    <location>
        <begin position="121"/>
        <end position="139"/>
    </location>
</feature>
<evidence type="ECO:0008006" key="5">
    <source>
        <dbReference type="Google" id="ProtNLM"/>
    </source>
</evidence>
<dbReference type="Proteomes" id="UP000507536">
    <property type="component" value="Chromosome 6"/>
</dbReference>
<keyword evidence="2" id="KW-0732">Signal</keyword>
<name>A0A1C6Y7R2_PLACE</name>
<evidence type="ECO:0000256" key="2">
    <source>
        <dbReference type="SAM" id="SignalP"/>
    </source>
</evidence>
<evidence type="ECO:0000313" key="4">
    <source>
        <dbReference type="Proteomes" id="UP000507536"/>
    </source>
</evidence>
<evidence type="ECO:0000256" key="1">
    <source>
        <dbReference type="SAM" id="Phobius"/>
    </source>
</evidence>
<feature type="transmembrane region" description="Helical" evidence="1">
    <location>
        <begin position="305"/>
        <end position="327"/>
    </location>
</feature>
<feature type="transmembrane region" description="Helical" evidence="1">
    <location>
        <begin position="175"/>
        <end position="195"/>
    </location>
</feature>
<dbReference type="AlphaFoldDB" id="A0A1C6Y7R2"/>
<reference evidence="3 4" key="1">
    <citation type="submission" date="2016-08" db="EMBL/GenBank/DDBJ databases">
        <authorList>
            <consortium name="Pathogen Informatics"/>
        </authorList>
    </citation>
    <scope>NUCLEOTIDE SEQUENCE [LARGE SCALE GENOMIC DNA]</scope>
    <source>
        <strain evidence="3 4">DS</strain>
    </source>
</reference>
<keyword evidence="1" id="KW-0812">Transmembrane</keyword>
<accession>A0A1C6Y7R2</accession>
<gene>
    <name evidence="3" type="ORF">PCHDS_000095800</name>
</gene>
<feature type="transmembrane region" description="Helical" evidence="1">
    <location>
        <begin position="263"/>
        <end position="285"/>
    </location>
</feature>
<keyword evidence="1" id="KW-0472">Membrane</keyword>
<protein>
    <recommendedName>
        <fullName evidence="5">Sexual stage-specific protein G37</fullName>
    </recommendedName>
</protein>
<feature type="signal peptide" evidence="2">
    <location>
        <begin position="1"/>
        <end position="19"/>
    </location>
</feature>
<organism evidence="3 4">
    <name type="scientific">Plasmodium chabaudi adami</name>
    <dbReference type="NCBI Taxonomy" id="5826"/>
    <lineage>
        <taxon>Eukaryota</taxon>
        <taxon>Sar</taxon>
        <taxon>Alveolata</taxon>
        <taxon>Apicomplexa</taxon>
        <taxon>Aconoidasida</taxon>
        <taxon>Haemosporida</taxon>
        <taxon>Plasmodiidae</taxon>
        <taxon>Plasmodium</taxon>
        <taxon>Plasmodium (Vinckeia)</taxon>
    </lineage>
</organism>
<feature type="transmembrane region" description="Helical" evidence="1">
    <location>
        <begin position="93"/>
        <end position="114"/>
    </location>
</feature>
<feature type="chain" id="PRO_5008751268" description="Sexual stage-specific protein G37" evidence="2">
    <location>
        <begin position="20"/>
        <end position="350"/>
    </location>
</feature>
<dbReference type="EMBL" id="LT608186">
    <property type="protein sequence ID" value="SCM19332.1"/>
    <property type="molecule type" value="Genomic_DNA"/>
</dbReference>
<feature type="transmembrane region" description="Helical" evidence="1">
    <location>
        <begin position="220"/>
        <end position="243"/>
    </location>
</feature>